<dbReference type="Gene3D" id="1.10.10.10">
    <property type="entry name" value="Winged helix-like DNA-binding domain superfamily/Winged helix DNA-binding domain"/>
    <property type="match status" value="1"/>
</dbReference>
<organism evidence="5 6">
    <name type="scientific">Actinokineospora xionganensis</name>
    <dbReference type="NCBI Taxonomy" id="2684470"/>
    <lineage>
        <taxon>Bacteria</taxon>
        <taxon>Bacillati</taxon>
        <taxon>Actinomycetota</taxon>
        <taxon>Actinomycetes</taxon>
        <taxon>Pseudonocardiales</taxon>
        <taxon>Pseudonocardiaceae</taxon>
        <taxon>Actinokineospora</taxon>
    </lineage>
</organism>
<evidence type="ECO:0000313" key="5">
    <source>
        <dbReference type="EMBL" id="MBC6451242.1"/>
    </source>
</evidence>
<dbReference type="SMART" id="SM00418">
    <property type="entry name" value="HTH_ARSR"/>
    <property type="match status" value="1"/>
</dbReference>
<dbReference type="PROSITE" id="PS00846">
    <property type="entry name" value="HTH_ARSR_1"/>
    <property type="match status" value="1"/>
</dbReference>
<dbReference type="InterPro" id="IPR001845">
    <property type="entry name" value="HTH_ArsR_DNA-bd_dom"/>
</dbReference>
<evidence type="ECO:0000256" key="1">
    <source>
        <dbReference type="ARBA" id="ARBA00023015"/>
    </source>
</evidence>
<evidence type="ECO:0000313" key="6">
    <source>
        <dbReference type="Proteomes" id="UP000734823"/>
    </source>
</evidence>
<keyword evidence="6" id="KW-1185">Reference proteome</keyword>
<name>A0ABR7LF96_9PSEU</name>
<dbReference type="Pfam" id="PF01022">
    <property type="entry name" value="HTH_5"/>
    <property type="match status" value="1"/>
</dbReference>
<dbReference type="PANTHER" id="PTHR33154:SF18">
    <property type="entry name" value="ARSENICAL RESISTANCE OPERON REPRESSOR"/>
    <property type="match status" value="1"/>
</dbReference>
<dbReference type="PRINTS" id="PR00778">
    <property type="entry name" value="HTHARSR"/>
</dbReference>
<accession>A0ABR7LF96</accession>
<sequence length="152" mass="16362">MPLPSQIYQCRCSPPAGSTDVNRLGSVDAVTSAPRVRRLKSPSDPECASDPLCCAAIGDAILGQTDAERLSNVLKALADPGRLRLLSLIRAAPAGEVCVGDLVDALDLSQPTVSHHLRILTDAGLLDRERRGNWVWYAANDARLTEVRDLLH</sequence>
<keyword evidence="3" id="KW-0804">Transcription</keyword>
<dbReference type="InterPro" id="IPR018334">
    <property type="entry name" value="ArsR_HTH"/>
</dbReference>
<dbReference type="NCBIfam" id="NF033788">
    <property type="entry name" value="HTH_metalloreg"/>
    <property type="match status" value="1"/>
</dbReference>
<proteinExistence type="predicted"/>
<protein>
    <submittedName>
        <fullName evidence="5">Helix-turn-helix transcriptional regulator</fullName>
    </submittedName>
</protein>
<keyword evidence="1" id="KW-0805">Transcription regulation</keyword>
<evidence type="ECO:0000256" key="2">
    <source>
        <dbReference type="ARBA" id="ARBA00023125"/>
    </source>
</evidence>
<evidence type="ECO:0000256" key="3">
    <source>
        <dbReference type="ARBA" id="ARBA00023163"/>
    </source>
</evidence>
<dbReference type="EMBL" id="JABVED010000026">
    <property type="protein sequence ID" value="MBC6451242.1"/>
    <property type="molecule type" value="Genomic_DNA"/>
</dbReference>
<keyword evidence="2" id="KW-0238">DNA-binding</keyword>
<comment type="caution">
    <text evidence="5">The sequence shown here is derived from an EMBL/GenBank/DDBJ whole genome shotgun (WGS) entry which is preliminary data.</text>
</comment>
<dbReference type="InterPro" id="IPR011991">
    <property type="entry name" value="ArsR-like_HTH"/>
</dbReference>
<dbReference type="CDD" id="cd00090">
    <property type="entry name" value="HTH_ARSR"/>
    <property type="match status" value="1"/>
</dbReference>
<evidence type="ECO:0000259" key="4">
    <source>
        <dbReference type="PROSITE" id="PS50987"/>
    </source>
</evidence>
<dbReference type="PANTHER" id="PTHR33154">
    <property type="entry name" value="TRANSCRIPTIONAL REGULATOR, ARSR FAMILY"/>
    <property type="match status" value="1"/>
</dbReference>
<reference evidence="5 6" key="1">
    <citation type="submission" date="2020-06" db="EMBL/GenBank/DDBJ databases">
        <title>Actinokineospora xiongansis sp. nov., isolated from soil of Baiyangdian.</title>
        <authorList>
            <person name="Zhang X."/>
        </authorList>
    </citation>
    <scope>NUCLEOTIDE SEQUENCE [LARGE SCALE GENOMIC DNA]</scope>
    <source>
        <strain evidence="5 6">HBU206404</strain>
    </source>
</reference>
<dbReference type="InterPro" id="IPR051081">
    <property type="entry name" value="HTH_MetalResp_TranReg"/>
</dbReference>
<dbReference type="SUPFAM" id="SSF46785">
    <property type="entry name" value="Winged helix' DNA-binding domain"/>
    <property type="match status" value="1"/>
</dbReference>
<dbReference type="PROSITE" id="PS50987">
    <property type="entry name" value="HTH_ARSR_2"/>
    <property type="match status" value="1"/>
</dbReference>
<dbReference type="Proteomes" id="UP000734823">
    <property type="component" value="Unassembled WGS sequence"/>
</dbReference>
<feature type="domain" description="HTH arsR-type" evidence="4">
    <location>
        <begin position="62"/>
        <end position="152"/>
    </location>
</feature>
<dbReference type="InterPro" id="IPR036390">
    <property type="entry name" value="WH_DNA-bd_sf"/>
</dbReference>
<dbReference type="InterPro" id="IPR036388">
    <property type="entry name" value="WH-like_DNA-bd_sf"/>
</dbReference>
<gene>
    <name evidence="5" type="ORF">GPZ80_29190</name>
</gene>